<dbReference type="Gene3D" id="3.30.70.1050">
    <property type="entry name" value="Trigger factor ribosome-binding domain"/>
    <property type="match status" value="1"/>
</dbReference>
<dbReference type="STRING" id="1480694.DC28_07030"/>
<dbReference type="InterPro" id="IPR046357">
    <property type="entry name" value="PPIase_dom_sf"/>
</dbReference>
<dbReference type="GO" id="GO:0043335">
    <property type="term" value="P:protein unfolding"/>
    <property type="evidence" value="ECO:0007669"/>
    <property type="project" value="TreeGrafter"/>
</dbReference>
<keyword evidence="9" id="KW-0131">Cell cycle</keyword>
<organism evidence="13 14">
    <name type="scientific">Spirochaeta lutea</name>
    <dbReference type="NCBI Taxonomy" id="1480694"/>
    <lineage>
        <taxon>Bacteria</taxon>
        <taxon>Pseudomonadati</taxon>
        <taxon>Spirochaetota</taxon>
        <taxon>Spirochaetia</taxon>
        <taxon>Spirochaetales</taxon>
        <taxon>Spirochaetaceae</taxon>
        <taxon>Spirochaeta</taxon>
    </lineage>
</organism>
<evidence type="ECO:0000256" key="5">
    <source>
        <dbReference type="ARBA" id="ARBA00023110"/>
    </source>
</evidence>
<evidence type="ECO:0000259" key="10">
    <source>
        <dbReference type="Pfam" id="PF00254"/>
    </source>
</evidence>
<evidence type="ECO:0000259" key="11">
    <source>
        <dbReference type="Pfam" id="PF05697"/>
    </source>
</evidence>
<evidence type="ECO:0000313" key="14">
    <source>
        <dbReference type="Proteomes" id="UP000029692"/>
    </source>
</evidence>
<keyword evidence="6 9" id="KW-0143">Chaperone</keyword>
<comment type="caution">
    <text evidence="13">The sequence shown here is derived from an EMBL/GenBank/DDBJ whole genome shotgun (WGS) entry which is preliminary data.</text>
</comment>
<dbReference type="GO" id="GO:0051301">
    <property type="term" value="P:cell division"/>
    <property type="evidence" value="ECO:0007669"/>
    <property type="project" value="UniProtKB-KW"/>
</dbReference>
<dbReference type="GO" id="GO:0043022">
    <property type="term" value="F:ribosome binding"/>
    <property type="evidence" value="ECO:0007669"/>
    <property type="project" value="TreeGrafter"/>
</dbReference>
<feature type="domain" description="Trigger factor ribosome-binding bacterial" evidence="11">
    <location>
        <begin position="6"/>
        <end position="149"/>
    </location>
</feature>
<keyword evidence="5 9" id="KW-0697">Rotamase</keyword>
<dbReference type="SUPFAM" id="SSF109998">
    <property type="entry name" value="Triger factor/SurA peptide-binding domain-like"/>
    <property type="match status" value="1"/>
</dbReference>
<dbReference type="InterPro" id="IPR005215">
    <property type="entry name" value="Trig_fac"/>
</dbReference>
<sequence length="450" mass="51225">MIKEKHIEELDNSAVKLSVTIEQKEAKNAYTDLLKTYAKKAQIKGFRPGKVPTSILETKFGESMKMETAQNLIEKALGTLFQEIDQRPLHYSTPQLESDLAFDPEKDFSFTVAYDVFPKVEVKESTGFTVEEPQVSVGKEDIQRELQSLQEQNAIVAEKNDVPAAKDHIVTVNFVELDETGAEKDGTQREDFSFTIGSGYNTYKIDDDVIGMNVGDEKTITKTYQEDDENKELAGKTVTLKITLTKVKVRDLPELDDELAQDIDDKFETLADLKKDIETRLKESAQAKVRETKINALVDALVEKNPVSLPQSMVQAELDAHWQNFLRQFGGNEGLVLQVLQAQGSSKETLYDEWRPAAEKRLKGQLIVQKLIEEQEIEATEDEVAQEITKQAEGSSMSEEETREYFEKNNLLDYLRHDIKERKLFDKLLESNTVKKGKKVKFLDLMQQNQ</sequence>
<evidence type="ECO:0000256" key="6">
    <source>
        <dbReference type="ARBA" id="ARBA00023186"/>
    </source>
</evidence>
<evidence type="ECO:0000256" key="9">
    <source>
        <dbReference type="HAMAP-Rule" id="MF_00303"/>
    </source>
</evidence>
<dbReference type="GO" id="GO:0051083">
    <property type="term" value="P:'de novo' cotranslational protein folding"/>
    <property type="evidence" value="ECO:0007669"/>
    <property type="project" value="TreeGrafter"/>
</dbReference>
<accession>A0A098QXL1</accession>
<dbReference type="Proteomes" id="UP000029692">
    <property type="component" value="Unassembled WGS sequence"/>
</dbReference>
<dbReference type="Gene3D" id="3.10.50.40">
    <property type="match status" value="1"/>
</dbReference>
<dbReference type="NCBIfam" id="TIGR00115">
    <property type="entry name" value="tig"/>
    <property type="match status" value="1"/>
</dbReference>
<comment type="domain">
    <text evidence="9">Consists of 3 domains; the N-terminus binds the ribosome, the middle domain has PPIase activity, while the C-terminus has intrinsic chaperone activity on its own.</text>
</comment>
<dbReference type="InterPro" id="IPR001179">
    <property type="entry name" value="PPIase_FKBP_dom"/>
</dbReference>
<dbReference type="Pfam" id="PF05697">
    <property type="entry name" value="Trigger_N"/>
    <property type="match status" value="1"/>
</dbReference>
<dbReference type="RefSeq" id="WP_037547172.1">
    <property type="nucleotide sequence ID" value="NZ_JNUP01000052.1"/>
</dbReference>
<dbReference type="EC" id="5.2.1.8" evidence="3 9"/>
<dbReference type="PANTHER" id="PTHR30560">
    <property type="entry name" value="TRIGGER FACTOR CHAPERONE AND PEPTIDYL-PROLYL CIS/TRANS ISOMERASE"/>
    <property type="match status" value="1"/>
</dbReference>
<keyword evidence="9" id="KW-0963">Cytoplasm</keyword>
<dbReference type="PIRSF" id="PIRSF003095">
    <property type="entry name" value="Trigger_factor"/>
    <property type="match status" value="1"/>
</dbReference>
<dbReference type="GO" id="GO:0015031">
    <property type="term" value="P:protein transport"/>
    <property type="evidence" value="ECO:0007669"/>
    <property type="project" value="UniProtKB-UniRule"/>
</dbReference>
<name>A0A098QXL1_9SPIO</name>
<dbReference type="GO" id="GO:0044183">
    <property type="term" value="F:protein folding chaperone"/>
    <property type="evidence" value="ECO:0007669"/>
    <property type="project" value="TreeGrafter"/>
</dbReference>
<evidence type="ECO:0000259" key="12">
    <source>
        <dbReference type="Pfam" id="PF05698"/>
    </source>
</evidence>
<protein>
    <recommendedName>
        <fullName evidence="4 9">Trigger factor</fullName>
        <shortName evidence="9">TF</shortName>
        <ecNumber evidence="3 9">5.2.1.8</ecNumber>
    </recommendedName>
    <alternativeName>
        <fullName evidence="8 9">PPIase</fullName>
    </alternativeName>
</protein>
<feature type="domain" description="Trigger factor C-terminal" evidence="12">
    <location>
        <begin position="269"/>
        <end position="430"/>
    </location>
</feature>
<gene>
    <name evidence="9" type="primary">tig</name>
    <name evidence="13" type="ORF">DC28_07030</name>
</gene>
<dbReference type="InterPro" id="IPR027304">
    <property type="entry name" value="Trigger_fact/SurA_dom_sf"/>
</dbReference>
<dbReference type="Gene3D" id="1.10.3120.10">
    <property type="entry name" value="Trigger factor, C-terminal domain"/>
    <property type="match status" value="1"/>
</dbReference>
<evidence type="ECO:0000256" key="7">
    <source>
        <dbReference type="ARBA" id="ARBA00023235"/>
    </source>
</evidence>
<dbReference type="Pfam" id="PF00254">
    <property type="entry name" value="FKBP_C"/>
    <property type="match status" value="1"/>
</dbReference>
<dbReference type="SUPFAM" id="SSF102735">
    <property type="entry name" value="Trigger factor ribosome-binding domain"/>
    <property type="match status" value="1"/>
</dbReference>
<evidence type="ECO:0000313" key="13">
    <source>
        <dbReference type="EMBL" id="KGE72414.1"/>
    </source>
</evidence>
<evidence type="ECO:0000256" key="4">
    <source>
        <dbReference type="ARBA" id="ARBA00016902"/>
    </source>
</evidence>
<dbReference type="OrthoDB" id="9767721at2"/>
<dbReference type="EMBL" id="JNUP01000052">
    <property type="protein sequence ID" value="KGE72414.1"/>
    <property type="molecule type" value="Genomic_DNA"/>
</dbReference>
<dbReference type="Pfam" id="PF05698">
    <property type="entry name" value="Trigger_C"/>
    <property type="match status" value="1"/>
</dbReference>
<keyword evidence="14" id="KW-1185">Reference proteome</keyword>
<dbReference type="HAMAP" id="MF_00303">
    <property type="entry name" value="Trigger_factor_Tig"/>
    <property type="match status" value="1"/>
</dbReference>
<keyword evidence="9" id="KW-0132">Cell division</keyword>
<dbReference type="SUPFAM" id="SSF54534">
    <property type="entry name" value="FKBP-like"/>
    <property type="match status" value="1"/>
</dbReference>
<dbReference type="GO" id="GO:0003755">
    <property type="term" value="F:peptidyl-prolyl cis-trans isomerase activity"/>
    <property type="evidence" value="ECO:0007669"/>
    <property type="project" value="UniProtKB-UniRule"/>
</dbReference>
<dbReference type="InterPro" id="IPR037041">
    <property type="entry name" value="Trigger_fac_C_sf"/>
</dbReference>
<dbReference type="AlphaFoldDB" id="A0A098QXL1"/>
<comment type="catalytic activity">
    <reaction evidence="1 9">
        <text>[protein]-peptidylproline (omega=180) = [protein]-peptidylproline (omega=0)</text>
        <dbReference type="Rhea" id="RHEA:16237"/>
        <dbReference type="Rhea" id="RHEA-COMP:10747"/>
        <dbReference type="Rhea" id="RHEA-COMP:10748"/>
        <dbReference type="ChEBI" id="CHEBI:83833"/>
        <dbReference type="ChEBI" id="CHEBI:83834"/>
        <dbReference type="EC" id="5.2.1.8"/>
    </reaction>
</comment>
<keyword evidence="7 9" id="KW-0413">Isomerase</keyword>
<proteinExistence type="inferred from homology"/>
<comment type="similarity">
    <text evidence="2 9">Belongs to the FKBP-type PPIase family. Tig subfamily.</text>
</comment>
<dbReference type="GO" id="GO:0005737">
    <property type="term" value="C:cytoplasm"/>
    <property type="evidence" value="ECO:0007669"/>
    <property type="project" value="UniProtKB-SubCell"/>
</dbReference>
<dbReference type="eggNOG" id="COG0544">
    <property type="taxonomic scope" value="Bacteria"/>
</dbReference>
<dbReference type="InterPro" id="IPR036611">
    <property type="entry name" value="Trigger_fac_ribosome-bd_sf"/>
</dbReference>
<comment type="subcellular location">
    <subcellularLocation>
        <location evidence="9">Cytoplasm</location>
    </subcellularLocation>
    <text evidence="9">About half TF is bound to the ribosome near the polypeptide exit tunnel while the other half is free in the cytoplasm.</text>
</comment>
<reference evidence="13 14" key="1">
    <citation type="submission" date="2014-05" db="EMBL/GenBank/DDBJ databases">
        <title>De novo Genome Sequence of Spirocheata sp.</title>
        <authorList>
            <person name="Shivani Y."/>
            <person name="Subhash Y."/>
            <person name="Tushar L."/>
            <person name="Sasikala C."/>
            <person name="Ramana C.V."/>
        </authorList>
    </citation>
    <scope>NUCLEOTIDE SEQUENCE [LARGE SCALE GENOMIC DNA]</scope>
    <source>
        <strain evidence="13 14">JC230</strain>
    </source>
</reference>
<dbReference type="PANTHER" id="PTHR30560:SF3">
    <property type="entry name" value="TRIGGER FACTOR-LIKE PROTEIN TIG, CHLOROPLASTIC"/>
    <property type="match status" value="1"/>
</dbReference>
<dbReference type="InterPro" id="IPR008881">
    <property type="entry name" value="Trigger_fac_ribosome-bd_bac"/>
</dbReference>
<evidence type="ECO:0000256" key="3">
    <source>
        <dbReference type="ARBA" id="ARBA00013194"/>
    </source>
</evidence>
<dbReference type="InterPro" id="IPR008880">
    <property type="entry name" value="Trigger_fac_C"/>
</dbReference>
<feature type="domain" description="PPIase FKBP-type" evidence="10">
    <location>
        <begin position="164"/>
        <end position="242"/>
    </location>
</feature>
<evidence type="ECO:0000256" key="2">
    <source>
        <dbReference type="ARBA" id="ARBA00005464"/>
    </source>
</evidence>
<comment type="function">
    <text evidence="9">Involved in protein export. Acts as a chaperone by maintaining the newly synthesized protein in an open conformation. Functions as a peptidyl-prolyl cis-trans isomerase.</text>
</comment>
<evidence type="ECO:0000256" key="8">
    <source>
        <dbReference type="ARBA" id="ARBA00029986"/>
    </source>
</evidence>
<evidence type="ECO:0000256" key="1">
    <source>
        <dbReference type="ARBA" id="ARBA00000971"/>
    </source>
</evidence>